<dbReference type="Pfam" id="PF00096">
    <property type="entry name" value="zf-C2H2"/>
    <property type="match status" value="1"/>
</dbReference>
<dbReference type="GO" id="GO:0005634">
    <property type="term" value="C:nucleus"/>
    <property type="evidence" value="ECO:0007669"/>
    <property type="project" value="InterPro"/>
</dbReference>
<sequence length="314" mass="35277">MKTYSRKKSEGDEEIIDLNDICRLCMGKEDELVPIFNNGESAPLPLRIMACVALEVFEGDGLPDKICSPCIFQLEKSYNFRKKCEQSDMKLRLHLKELRESSCEEDETMETEENNEDEGKDNTNEAEPSTEEDLVGVTKVTYIQPDQGQENIQPENITLPLEQDESIKDACTLKDCRVKTETVEDNETEEQTFLIEESQGLPNEDMNAIADAVKATLAAQTDINLTGQLQLKVNPTTGKTTQVEVTLQDGSVILMELVAEDDDGKVVQKEASSTGIEVDEEGEIKIFKCPHCPKSFSRKIQLRRHASVHMQQRG</sequence>
<evidence type="ECO:0000313" key="11">
    <source>
        <dbReference type="Proteomes" id="UP000410492"/>
    </source>
</evidence>
<dbReference type="SUPFAM" id="SSF57716">
    <property type="entry name" value="Glucocorticoid receptor-like (DNA-binding domain)"/>
    <property type="match status" value="1"/>
</dbReference>
<feature type="binding site" evidence="6">
    <location>
        <position position="70"/>
    </location>
    <ligand>
        <name>Zn(2+)</name>
        <dbReference type="ChEBI" id="CHEBI:29105"/>
    </ligand>
</feature>
<dbReference type="Gene3D" id="3.40.1800.20">
    <property type="match status" value="1"/>
</dbReference>
<evidence type="ECO:0000313" key="10">
    <source>
        <dbReference type="EMBL" id="VEN62359.1"/>
    </source>
</evidence>
<name>A0A653DSN5_CALMS</name>
<gene>
    <name evidence="10" type="ORF">CALMAC_LOCUS19490</name>
</gene>
<protein>
    <recommendedName>
        <fullName evidence="12">C2H2-type domain-containing protein</fullName>
    </recommendedName>
</protein>
<keyword evidence="2" id="KW-0677">Repeat</keyword>
<feature type="domain" description="ZAD" evidence="9">
    <location>
        <begin position="20"/>
        <end position="94"/>
    </location>
</feature>
<dbReference type="SUPFAM" id="SSF57667">
    <property type="entry name" value="beta-beta-alpha zinc fingers"/>
    <property type="match status" value="1"/>
</dbReference>
<reference evidence="10 11" key="1">
    <citation type="submission" date="2019-01" db="EMBL/GenBank/DDBJ databases">
        <authorList>
            <person name="Sayadi A."/>
        </authorList>
    </citation>
    <scope>NUCLEOTIDE SEQUENCE [LARGE SCALE GENOMIC DNA]</scope>
</reference>
<dbReference type="PROSITE" id="PS50157">
    <property type="entry name" value="ZINC_FINGER_C2H2_2"/>
    <property type="match status" value="1"/>
</dbReference>
<evidence type="ECO:0000256" key="6">
    <source>
        <dbReference type="PROSITE-ProRule" id="PRU01263"/>
    </source>
</evidence>
<dbReference type="PROSITE" id="PS51915">
    <property type="entry name" value="ZAD"/>
    <property type="match status" value="1"/>
</dbReference>
<evidence type="ECO:0000256" key="7">
    <source>
        <dbReference type="SAM" id="MobiDB-lite"/>
    </source>
</evidence>
<dbReference type="GO" id="GO:0008270">
    <property type="term" value="F:zinc ion binding"/>
    <property type="evidence" value="ECO:0007669"/>
    <property type="project" value="UniProtKB-UniRule"/>
</dbReference>
<dbReference type="OrthoDB" id="8922241at2759"/>
<evidence type="ECO:0000256" key="4">
    <source>
        <dbReference type="ARBA" id="ARBA00022833"/>
    </source>
</evidence>
<dbReference type="PANTHER" id="PTHR39942:SF1">
    <property type="entry name" value="BCDNA.LD26519-RELATED"/>
    <property type="match status" value="1"/>
</dbReference>
<evidence type="ECO:0000256" key="5">
    <source>
        <dbReference type="PROSITE-ProRule" id="PRU00042"/>
    </source>
</evidence>
<dbReference type="InterPro" id="IPR013087">
    <property type="entry name" value="Znf_C2H2_type"/>
</dbReference>
<proteinExistence type="predicted"/>
<dbReference type="InterPro" id="IPR036236">
    <property type="entry name" value="Znf_C2H2_sf"/>
</dbReference>
<evidence type="ECO:0008006" key="12">
    <source>
        <dbReference type="Google" id="ProtNLM"/>
    </source>
</evidence>
<keyword evidence="1 6" id="KW-0479">Metal-binding</keyword>
<keyword evidence="11" id="KW-1185">Reference proteome</keyword>
<feature type="compositionally biased region" description="Acidic residues" evidence="7">
    <location>
        <begin position="103"/>
        <end position="119"/>
    </location>
</feature>
<evidence type="ECO:0000256" key="2">
    <source>
        <dbReference type="ARBA" id="ARBA00022737"/>
    </source>
</evidence>
<dbReference type="Pfam" id="PF07776">
    <property type="entry name" value="zf-AD"/>
    <property type="match status" value="1"/>
</dbReference>
<evidence type="ECO:0000256" key="1">
    <source>
        <dbReference type="ARBA" id="ARBA00022723"/>
    </source>
</evidence>
<dbReference type="PANTHER" id="PTHR39942">
    <property type="entry name" value="BCDNA.LD26519-RELATED"/>
    <property type="match status" value="1"/>
</dbReference>
<dbReference type="PROSITE" id="PS00028">
    <property type="entry name" value="ZINC_FINGER_C2H2_1"/>
    <property type="match status" value="1"/>
</dbReference>
<organism evidence="10 11">
    <name type="scientific">Callosobruchus maculatus</name>
    <name type="common">Southern cowpea weevil</name>
    <name type="synonym">Pulse bruchid</name>
    <dbReference type="NCBI Taxonomy" id="64391"/>
    <lineage>
        <taxon>Eukaryota</taxon>
        <taxon>Metazoa</taxon>
        <taxon>Ecdysozoa</taxon>
        <taxon>Arthropoda</taxon>
        <taxon>Hexapoda</taxon>
        <taxon>Insecta</taxon>
        <taxon>Pterygota</taxon>
        <taxon>Neoptera</taxon>
        <taxon>Endopterygota</taxon>
        <taxon>Coleoptera</taxon>
        <taxon>Polyphaga</taxon>
        <taxon>Cucujiformia</taxon>
        <taxon>Chrysomeloidea</taxon>
        <taxon>Chrysomelidae</taxon>
        <taxon>Bruchinae</taxon>
        <taxon>Bruchini</taxon>
        <taxon>Callosobruchus</taxon>
    </lineage>
</organism>
<dbReference type="AlphaFoldDB" id="A0A653DSN5"/>
<evidence type="ECO:0000256" key="3">
    <source>
        <dbReference type="ARBA" id="ARBA00022771"/>
    </source>
</evidence>
<dbReference type="InterPro" id="IPR012934">
    <property type="entry name" value="Znf_AD"/>
</dbReference>
<dbReference type="Proteomes" id="UP000410492">
    <property type="component" value="Unassembled WGS sequence"/>
</dbReference>
<evidence type="ECO:0000259" key="9">
    <source>
        <dbReference type="PROSITE" id="PS51915"/>
    </source>
</evidence>
<dbReference type="EMBL" id="CAACVG010013801">
    <property type="protein sequence ID" value="VEN62359.1"/>
    <property type="molecule type" value="Genomic_DNA"/>
</dbReference>
<feature type="domain" description="C2H2-type" evidence="8">
    <location>
        <begin position="287"/>
        <end position="314"/>
    </location>
</feature>
<feature type="region of interest" description="Disordered" evidence="7">
    <location>
        <begin position="101"/>
        <end position="132"/>
    </location>
</feature>
<evidence type="ECO:0000259" key="8">
    <source>
        <dbReference type="PROSITE" id="PS50157"/>
    </source>
</evidence>
<feature type="binding site" evidence="6">
    <location>
        <position position="22"/>
    </location>
    <ligand>
        <name>Zn(2+)</name>
        <dbReference type="ChEBI" id="CHEBI:29105"/>
    </ligand>
</feature>
<keyword evidence="4 6" id="KW-0862">Zinc</keyword>
<dbReference type="FunFam" id="3.30.160.60:FF:000100">
    <property type="entry name" value="Zinc finger 45-like"/>
    <property type="match status" value="1"/>
</dbReference>
<keyword evidence="3 5" id="KW-0863">Zinc-finger</keyword>
<feature type="binding site" evidence="6">
    <location>
        <position position="25"/>
    </location>
    <ligand>
        <name>Zn(2+)</name>
        <dbReference type="ChEBI" id="CHEBI:29105"/>
    </ligand>
</feature>
<dbReference type="Gene3D" id="3.30.160.60">
    <property type="entry name" value="Classic Zinc Finger"/>
    <property type="match status" value="1"/>
</dbReference>
<dbReference type="SMART" id="SM00355">
    <property type="entry name" value="ZnF_C2H2"/>
    <property type="match status" value="1"/>
</dbReference>
<feature type="binding site" evidence="6">
    <location>
        <position position="67"/>
    </location>
    <ligand>
        <name>Zn(2+)</name>
        <dbReference type="ChEBI" id="CHEBI:29105"/>
    </ligand>
</feature>
<accession>A0A653DSN5</accession>
<dbReference type="SMART" id="SM00868">
    <property type="entry name" value="zf-AD"/>
    <property type="match status" value="1"/>
</dbReference>